<dbReference type="Proteomes" id="UP000643207">
    <property type="component" value="Unassembled WGS sequence"/>
</dbReference>
<protein>
    <submittedName>
        <fullName evidence="1">VWA domain-containing protein</fullName>
    </submittedName>
</protein>
<accession>A0A9X0XH77</accession>
<keyword evidence="2" id="KW-1185">Reference proteome</keyword>
<proteinExistence type="predicted"/>
<evidence type="ECO:0000313" key="1">
    <source>
        <dbReference type="EMBL" id="MBL0719923.1"/>
    </source>
</evidence>
<evidence type="ECO:0000313" key="2">
    <source>
        <dbReference type="Proteomes" id="UP000643207"/>
    </source>
</evidence>
<dbReference type="SUPFAM" id="SSF53300">
    <property type="entry name" value="vWA-like"/>
    <property type="match status" value="1"/>
</dbReference>
<dbReference type="AlphaFoldDB" id="A0A9X0XH77"/>
<reference evidence="1 2" key="1">
    <citation type="submission" date="2021-01" db="EMBL/GenBank/DDBJ databases">
        <title>Piscinibacter sp. Jin2 Genome sequencing and assembly.</title>
        <authorList>
            <person name="Kim I."/>
        </authorList>
    </citation>
    <scope>NUCLEOTIDE SEQUENCE [LARGE SCALE GENOMIC DNA]</scope>
    <source>
        <strain evidence="1 2">Jin2</strain>
    </source>
</reference>
<organism evidence="1 2">
    <name type="scientific">Aquariibacter lacus</name>
    <dbReference type="NCBI Taxonomy" id="2801332"/>
    <lineage>
        <taxon>Bacteria</taxon>
        <taxon>Pseudomonadati</taxon>
        <taxon>Pseudomonadota</taxon>
        <taxon>Betaproteobacteria</taxon>
        <taxon>Burkholderiales</taxon>
        <taxon>Sphaerotilaceae</taxon>
        <taxon>Aquariibacter</taxon>
    </lineage>
</organism>
<dbReference type="InterPro" id="IPR036465">
    <property type="entry name" value="vWFA_dom_sf"/>
</dbReference>
<gene>
    <name evidence="1" type="ORF">JI742_08480</name>
</gene>
<sequence length="351" mass="37598">MSEALREAPALPRPGWRARLPGLLRPRHALLRPLALGLLLLALLDPQLPGPGQRHDWVIVLDVTQSMDVRDMPVTAADGSTQLISRLQAAKRQLDGLIGELPCGSRLGLGLFTESRSFLLLAPVEVCGNYRELKDTLARIDGRMAWTGNSEVAKGLFGGVAIAAGLPEKPALLFISDGHESPPVNPRYRPNFPGTPGEVRGMVLGVGGDTLAPIPRSDPAGRPLGFWGANEVMQVDPRSLGRGGTGESLVDTEADKPVQPIPGVVPGKEHLSALRGEYLRDLAGGLKLGYQRLGDPAALRELLLDPAMAHPAETRHALAPLLGGAALLALLLSYLPPPSAWRLRAWRRPQR</sequence>
<dbReference type="EMBL" id="JAERRA010000001">
    <property type="protein sequence ID" value="MBL0719923.1"/>
    <property type="molecule type" value="Genomic_DNA"/>
</dbReference>
<name>A0A9X0XH77_9BURK</name>
<dbReference type="Gene3D" id="3.40.50.410">
    <property type="entry name" value="von Willebrand factor, type A domain"/>
    <property type="match status" value="1"/>
</dbReference>
<comment type="caution">
    <text evidence="1">The sequence shown here is derived from an EMBL/GenBank/DDBJ whole genome shotgun (WGS) entry which is preliminary data.</text>
</comment>
<dbReference type="RefSeq" id="WP_201825539.1">
    <property type="nucleotide sequence ID" value="NZ_JAERRA010000001.1"/>
</dbReference>